<keyword evidence="8" id="KW-1185">Reference proteome</keyword>
<comment type="similarity">
    <text evidence="2 5">Belongs to the RRS1 family.</text>
</comment>
<feature type="region of interest" description="Disordered" evidence="6">
    <location>
        <begin position="122"/>
        <end position="144"/>
    </location>
</feature>
<evidence type="ECO:0000313" key="8">
    <source>
        <dbReference type="Proteomes" id="UP000503462"/>
    </source>
</evidence>
<evidence type="ECO:0000256" key="4">
    <source>
        <dbReference type="ARBA" id="ARBA00023242"/>
    </source>
</evidence>
<gene>
    <name evidence="7" type="ORF">AMS68_005394</name>
</gene>
<accession>A0A6H0XYQ2</accession>
<evidence type="ECO:0000256" key="2">
    <source>
        <dbReference type="ARBA" id="ARBA00010077"/>
    </source>
</evidence>
<keyword evidence="4 5" id="KW-0539">Nucleus</keyword>
<comment type="function">
    <text evidence="5">Involved in ribosomal large subunit assembly.</text>
</comment>
<dbReference type="GO" id="GO:0005634">
    <property type="term" value="C:nucleus"/>
    <property type="evidence" value="ECO:0007669"/>
    <property type="project" value="UniProtKB-SubCell"/>
</dbReference>
<evidence type="ECO:0000256" key="6">
    <source>
        <dbReference type="SAM" id="MobiDB-lite"/>
    </source>
</evidence>
<dbReference type="OrthoDB" id="28455at2759"/>
<evidence type="ECO:0000256" key="1">
    <source>
        <dbReference type="ARBA" id="ARBA00004123"/>
    </source>
</evidence>
<evidence type="ECO:0000313" key="7">
    <source>
        <dbReference type="EMBL" id="QIW99876.1"/>
    </source>
</evidence>
<proteinExistence type="inferred from homology"/>
<keyword evidence="3 5" id="KW-0690">Ribosome biogenesis</keyword>
<comment type="subcellular location">
    <subcellularLocation>
        <location evidence="1 5">Nucleus</location>
    </subcellularLocation>
</comment>
<evidence type="ECO:0000256" key="5">
    <source>
        <dbReference type="RuleBase" id="RU364132"/>
    </source>
</evidence>
<organism evidence="7 8">
    <name type="scientific">Peltaster fructicola</name>
    <dbReference type="NCBI Taxonomy" id="286661"/>
    <lineage>
        <taxon>Eukaryota</taxon>
        <taxon>Fungi</taxon>
        <taxon>Dikarya</taxon>
        <taxon>Ascomycota</taxon>
        <taxon>Pezizomycotina</taxon>
        <taxon>Dothideomycetes</taxon>
        <taxon>Dothideomycetes incertae sedis</taxon>
        <taxon>Peltaster</taxon>
    </lineage>
</organism>
<dbReference type="InterPro" id="IPR007023">
    <property type="entry name" value="Ribosom_reg"/>
</dbReference>
<dbReference type="EMBL" id="CP051142">
    <property type="protein sequence ID" value="QIW99876.1"/>
    <property type="molecule type" value="Genomic_DNA"/>
</dbReference>
<dbReference type="Proteomes" id="UP000503462">
    <property type="component" value="Chromosome 4"/>
</dbReference>
<dbReference type="Pfam" id="PF04939">
    <property type="entry name" value="RRS1"/>
    <property type="match status" value="1"/>
</dbReference>
<reference evidence="7 8" key="1">
    <citation type="journal article" date="2016" name="Sci. Rep.">
        <title>Peltaster fructicola genome reveals evolution from an invasive phytopathogen to an ectophytic parasite.</title>
        <authorList>
            <person name="Xu C."/>
            <person name="Chen H."/>
            <person name="Gleason M.L."/>
            <person name="Xu J.R."/>
            <person name="Liu H."/>
            <person name="Zhang R."/>
            <person name="Sun G."/>
        </authorList>
    </citation>
    <scope>NUCLEOTIDE SEQUENCE [LARGE SCALE GENOMIC DNA]</scope>
    <source>
        <strain evidence="7 8">LNHT1506</strain>
    </source>
</reference>
<protein>
    <recommendedName>
        <fullName evidence="5">Ribosome biogenesis regulatory protein</fullName>
    </recommendedName>
</protein>
<evidence type="ECO:0000256" key="3">
    <source>
        <dbReference type="ARBA" id="ARBA00022517"/>
    </source>
</evidence>
<sequence>MAHLTQRPQPYTFDLGLLLCNDSNAIPPLGDDKEAALSEIARETAQALINQLLTTCTVATPSQQLLQFTLPPPVTHLPREKPVPKEREKTTWERFAAKKGITKKRKDGKLVFDESTGAWKPKYGYKGKPSESTKGIQEDWLVEA</sequence>
<dbReference type="GO" id="GO:0042254">
    <property type="term" value="P:ribosome biogenesis"/>
    <property type="evidence" value="ECO:0007669"/>
    <property type="project" value="UniProtKB-KW"/>
</dbReference>
<name>A0A6H0XYQ2_9PEZI</name>
<dbReference type="AlphaFoldDB" id="A0A6H0XYQ2"/>